<keyword evidence="3" id="KW-0804">Transcription</keyword>
<name>A0A418KK96_9ACTN</name>
<dbReference type="InterPro" id="IPR001647">
    <property type="entry name" value="HTH_TetR"/>
</dbReference>
<evidence type="ECO:0000256" key="3">
    <source>
        <dbReference type="ARBA" id="ARBA00023163"/>
    </source>
</evidence>
<accession>A0A418KK96</accession>
<protein>
    <submittedName>
        <fullName evidence="6">TetR/AcrR family transcriptional regulator</fullName>
    </submittedName>
</protein>
<dbReference type="InterPro" id="IPR009057">
    <property type="entry name" value="Homeodomain-like_sf"/>
</dbReference>
<dbReference type="PANTHER" id="PTHR30055:SF151">
    <property type="entry name" value="TRANSCRIPTIONAL REGULATORY PROTEIN"/>
    <property type="match status" value="1"/>
</dbReference>
<dbReference type="EMBL" id="QUAL01000313">
    <property type="protein sequence ID" value="RIQ15756.1"/>
    <property type="molecule type" value="Genomic_DNA"/>
</dbReference>
<dbReference type="OrthoDB" id="2570341at2"/>
<dbReference type="GO" id="GO:0045892">
    <property type="term" value="P:negative regulation of DNA-templated transcription"/>
    <property type="evidence" value="ECO:0007669"/>
    <property type="project" value="InterPro"/>
</dbReference>
<evidence type="ECO:0000259" key="5">
    <source>
        <dbReference type="PROSITE" id="PS50977"/>
    </source>
</evidence>
<dbReference type="GO" id="GO:0000976">
    <property type="term" value="F:transcription cis-regulatory region binding"/>
    <property type="evidence" value="ECO:0007669"/>
    <property type="project" value="TreeGrafter"/>
</dbReference>
<dbReference type="Pfam" id="PF02909">
    <property type="entry name" value="TetR_C_1"/>
    <property type="match status" value="1"/>
</dbReference>
<dbReference type="InterPro" id="IPR004111">
    <property type="entry name" value="Repressor_TetR_C"/>
</dbReference>
<feature type="domain" description="HTH tetR-type" evidence="5">
    <location>
        <begin position="32"/>
        <end position="92"/>
    </location>
</feature>
<evidence type="ECO:0000256" key="1">
    <source>
        <dbReference type="ARBA" id="ARBA00023015"/>
    </source>
</evidence>
<keyword evidence="1" id="KW-0805">Transcription regulation</keyword>
<gene>
    <name evidence="6" type="ORF">DY240_23815</name>
</gene>
<dbReference type="Proteomes" id="UP000284057">
    <property type="component" value="Unassembled WGS sequence"/>
</dbReference>
<evidence type="ECO:0000313" key="7">
    <source>
        <dbReference type="Proteomes" id="UP000284057"/>
    </source>
</evidence>
<evidence type="ECO:0000256" key="2">
    <source>
        <dbReference type="ARBA" id="ARBA00023125"/>
    </source>
</evidence>
<evidence type="ECO:0000313" key="6">
    <source>
        <dbReference type="EMBL" id="RIQ15756.1"/>
    </source>
</evidence>
<keyword evidence="7" id="KW-1185">Reference proteome</keyword>
<dbReference type="SUPFAM" id="SSF46689">
    <property type="entry name" value="Homeodomain-like"/>
    <property type="match status" value="1"/>
</dbReference>
<proteinExistence type="predicted"/>
<dbReference type="InterPro" id="IPR036271">
    <property type="entry name" value="Tet_transcr_reg_TetR-rel_C_sf"/>
</dbReference>
<dbReference type="PANTHER" id="PTHR30055">
    <property type="entry name" value="HTH-TYPE TRANSCRIPTIONAL REGULATOR RUTR"/>
    <property type="match status" value="1"/>
</dbReference>
<sequence>MTTDHSGGGDLSKSLELLWGMRERPTRGPKPGLTLERIVEAAVEVADADGLDALSMRRVAAQLGVGTMSLYRYVPGKSELLDLMLDHIAGPVDDDVEDDAAADAVGWRAALDEMARGIWQMCLDHPWYPLVDQVRPLLGPNNMAGMDRLLRRLKPTGLSDQQLVLMVSVVDGFVTAVARAHVNAQNAEQRTGITEEEFWAAQEPVLIKAMGTGRFPTLARLHENTFTFSYEDVFEFGLKVVLDGLAVVVASGGATG</sequence>
<dbReference type="AlphaFoldDB" id="A0A418KK96"/>
<dbReference type="PROSITE" id="PS50977">
    <property type="entry name" value="HTH_TETR_2"/>
    <property type="match status" value="1"/>
</dbReference>
<keyword evidence="2 4" id="KW-0238">DNA-binding</keyword>
<dbReference type="Gene3D" id="1.10.357.10">
    <property type="entry name" value="Tetracycline Repressor, domain 2"/>
    <property type="match status" value="1"/>
</dbReference>
<organism evidence="6 7">
    <name type="scientific">Jiangella rhizosphaerae</name>
    <dbReference type="NCBI Taxonomy" id="2293569"/>
    <lineage>
        <taxon>Bacteria</taxon>
        <taxon>Bacillati</taxon>
        <taxon>Actinomycetota</taxon>
        <taxon>Actinomycetes</taxon>
        <taxon>Jiangellales</taxon>
        <taxon>Jiangellaceae</taxon>
        <taxon>Jiangella</taxon>
    </lineage>
</organism>
<dbReference type="Gene3D" id="1.10.10.60">
    <property type="entry name" value="Homeodomain-like"/>
    <property type="match status" value="1"/>
</dbReference>
<feature type="DNA-binding region" description="H-T-H motif" evidence="4">
    <location>
        <begin position="55"/>
        <end position="74"/>
    </location>
</feature>
<dbReference type="Pfam" id="PF00440">
    <property type="entry name" value="TetR_N"/>
    <property type="match status" value="1"/>
</dbReference>
<dbReference type="SUPFAM" id="SSF48498">
    <property type="entry name" value="Tetracyclin repressor-like, C-terminal domain"/>
    <property type="match status" value="1"/>
</dbReference>
<dbReference type="GO" id="GO:0003700">
    <property type="term" value="F:DNA-binding transcription factor activity"/>
    <property type="evidence" value="ECO:0007669"/>
    <property type="project" value="TreeGrafter"/>
</dbReference>
<dbReference type="RefSeq" id="WP_119662220.1">
    <property type="nucleotide sequence ID" value="NZ_QUAL01000313.1"/>
</dbReference>
<reference evidence="6 7" key="1">
    <citation type="submission" date="2018-09" db="EMBL/GenBank/DDBJ databases">
        <title>Isolation, diversity and antifungal activity of actinobacteria from wheat.</title>
        <authorList>
            <person name="Han C."/>
        </authorList>
    </citation>
    <scope>NUCLEOTIDE SEQUENCE [LARGE SCALE GENOMIC DNA]</scope>
    <source>
        <strain evidence="6 7">NEAU-YY265</strain>
    </source>
</reference>
<dbReference type="InterPro" id="IPR050109">
    <property type="entry name" value="HTH-type_TetR-like_transc_reg"/>
</dbReference>
<comment type="caution">
    <text evidence="6">The sequence shown here is derived from an EMBL/GenBank/DDBJ whole genome shotgun (WGS) entry which is preliminary data.</text>
</comment>
<evidence type="ECO:0000256" key="4">
    <source>
        <dbReference type="PROSITE-ProRule" id="PRU00335"/>
    </source>
</evidence>